<evidence type="ECO:0000256" key="1">
    <source>
        <dbReference type="ARBA" id="ARBA00004479"/>
    </source>
</evidence>
<evidence type="ECO:0000256" key="11">
    <source>
        <dbReference type="SAM" id="SignalP"/>
    </source>
</evidence>
<evidence type="ECO:0000259" key="12">
    <source>
        <dbReference type="Pfam" id="PF00139"/>
    </source>
</evidence>
<accession>A0A7J7GKX2</accession>
<dbReference type="InterPro" id="IPR001220">
    <property type="entry name" value="Legume_lectin_dom"/>
</dbReference>
<keyword evidence="9" id="KW-0675">Receptor</keyword>
<evidence type="ECO:0000313" key="14">
    <source>
        <dbReference type="Proteomes" id="UP000593564"/>
    </source>
</evidence>
<feature type="transmembrane region" description="Helical" evidence="10">
    <location>
        <begin position="206"/>
        <end position="224"/>
    </location>
</feature>
<dbReference type="PANTHER" id="PTHR27007">
    <property type="match status" value="1"/>
</dbReference>
<evidence type="ECO:0000256" key="10">
    <source>
        <dbReference type="SAM" id="Phobius"/>
    </source>
</evidence>
<dbReference type="AlphaFoldDB" id="A0A7J7GKX2"/>
<gene>
    <name evidence="13" type="ORF">HYC85_022304</name>
</gene>
<evidence type="ECO:0000256" key="3">
    <source>
        <dbReference type="ARBA" id="ARBA00022729"/>
    </source>
</evidence>
<comment type="caution">
    <text evidence="13">The sequence shown here is derived from an EMBL/GenBank/DDBJ whole genome shotgun (WGS) entry which is preliminary data.</text>
</comment>
<keyword evidence="14" id="KW-1185">Reference proteome</keyword>
<keyword evidence="7 10" id="KW-1133">Transmembrane helix</keyword>
<protein>
    <recommendedName>
        <fullName evidence="12">Legume lectin domain-containing protein</fullName>
    </recommendedName>
</protein>
<dbReference type="Gene3D" id="2.60.120.200">
    <property type="match status" value="1"/>
</dbReference>
<keyword evidence="8 10" id="KW-0472">Membrane</keyword>
<evidence type="ECO:0000256" key="2">
    <source>
        <dbReference type="ARBA" id="ARBA00022692"/>
    </source>
</evidence>
<keyword evidence="4" id="KW-0430">Lectin</keyword>
<dbReference type="Pfam" id="PF00139">
    <property type="entry name" value="Lectin_legB"/>
    <property type="match status" value="1"/>
</dbReference>
<evidence type="ECO:0000256" key="6">
    <source>
        <dbReference type="ARBA" id="ARBA00022840"/>
    </source>
</evidence>
<feature type="signal peptide" evidence="11">
    <location>
        <begin position="1"/>
        <end position="31"/>
    </location>
</feature>
<feature type="transmembrane region" description="Helical" evidence="10">
    <location>
        <begin position="236"/>
        <end position="257"/>
    </location>
</feature>
<feature type="domain" description="Legume lectin" evidence="12">
    <location>
        <begin position="41"/>
        <end position="225"/>
    </location>
</feature>
<dbReference type="InterPro" id="IPR011009">
    <property type="entry name" value="Kinase-like_dom_sf"/>
</dbReference>
<dbReference type="InterPro" id="IPR013320">
    <property type="entry name" value="ConA-like_dom_sf"/>
</dbReference>
<evidence type="ECO:0000256" key="5">
    <source>
        <dbReference type="ARBA" id="ARBA00022741"/>
    </source>
</evidence>
<dbReference type="Proteomes" id="UP000593564">
    <property type="component" value="Unassembled WGS sequence"/>
</dbReference>
<sequence length="402" mass="45573">MTIGLFQQWWPFLKFLLLLSIFIVTPQKSGTSDNTLTIKCGFYDIPLHFKNSTNGSVLSFSTTFIFEIIPKRTDIGSNGMVFVISPSNDFQKALPDRYLGLLNDINIGNSLNHIIVVKLDNFQDLEFKDIDDNHVGVNINNLESIISARTGYFPAGKSGIIKYLNLKRGNPMQQFNVTLYPIDVPKPDLSLLSVTLDLSPVMLDRMYVGFSISGGIFTASYYILEKENKKRILALAIVLPFIGFLILLVLISGALLISKVKDWEVQYGPYKFNYIDLSIATKGFKDTEILGKEVFGRVYRDGLPASNIQVTVKRVDHDLRQRMREFVVEIATIGCLRNPNLVRLLVYSRLTSTQDYEILGLPNYATREPILKPLTWQIFLAILHLSWPVPEKQIQALNLENI</sequence>
<evidence type="ECO:0000256" key="8">
    <source>
        <dbReference type="ARBA" id="ARBA00023136"/>
    </source>
</evidence>
<dbReference type="Gene3D" id="3.30.200.20">
    <property type="entry name" value="Phosphorylase Kinase, domain 1"/>
    <property type="match status" value="1"/>
</dbReference>
<keyword evidence="2 10" id="KW-0812">Transmembrane</keyword>
<dbReference type="SUPFAM" id="SSF56112">
    <property type="entry name" value="Protein kinase-like (PK-like)"/>
    <property type="match status" value="1"/>
</dbReference>
<keyword evidence="3 11" id="KW-0732">Signal</keyword>
<comment type="subcellular location">
    <subcellularLocation>
        <location evidence="1">Membrane</location>
        <topology evidence="1">Single-pass type I membrane protein</topology>
    </subcellularLocation>
</comment>
<dbReference type="GO" id="GO:0016020">
    <property type="term" value="C:membrane"/>
    <property type="evidence" value="ECO:0007669"/>
    <property type="project" value="UniProtKB-SubCell"/>
</dbReference>
<keyword evidence="5" id="KW-0547">Nucleotide-binding</keyword>
<reference evidence="13 14" key="2">
    <citation type="submission" date="2020-07" db="EMBL/GenBank/DDBJ databases">
        <title>Genome assembly of wild tea tree DASZ reveals pedigree and selection history of tea varieties.</title>
        <authorList>
            <person name="Zhang W."/>
        </authorList>
    </citation>
    <scope>NUCLEOTIDE SEQUENCE [LARGE SCALE GENOMIC DNA]</scope>
    <source>
        <strain evidence="14">cv. G240</strain>
        <tissue evidence="13">Leaf</tissue>
    </source>
</reference>
<dbReference type="GO" id="GO:0030246">
    <property type="term" value="F:carbohydrate binding"/>
    <property type="evidence" value="ECO:0007669"/>
    <property type="project" value="UniProtKB-KW"/>
</dbReference>
<dbReference type="CDD" id="cd06899">
    <property type="entry name" value="lectin_legume_LecRK_Arcelin_ConA"/>
    <property type="match status" value="1"/>
</dbReference>
<dbReference type="SUPFAM" id="SSF49899">
    <property type="entry name" value="Concanavalin A-like lectins/glucanases"/>
    <property type="match status" value="1"/>
</dbReference>
<keyword evidence="6" id="KW-0067">ATP-binding</keyword>
<reference evidence="14" key="1">
    <citation type="journal article" date="2020" name="Nat. Commun.">
        <title>Genome assembly of wild tea tree DASZ reveals pedigree and selection history of tea varieties.</title>
        <authorList>
            <person name="Zhang W."/>
            <person name="Zhang Y."/>
            <person name="Qiu H."/>
            <person name="Guo Y."/>
            <person name="Wan H."/>
            <person name="Zhang X."/>
            <person name="Scossa F."/>
            <person name="Alseekh S."/>
            <person name="Zhang Q."/>
            <person name="Wang P."/>
            <person name="Xu L."/>
            <person name="Schmidt M.H."/>
            <person name="Jia X."/>
            <person name="Li D."/>
            <person name="Zhu A."/>
            <person name="Guo F."/>
            <person name="Chen W."/>
            <person name="Ni D."/>
            <person name="Usadel B."/>
            <person name="Fernie A.R."/>
            <person name="Wen W."/>
        </authorList>
    </citation>
    <scope>NUCLEOTIDE SEQUENCE [LARGE SCALE GENOMIC DNA]</scope>
    <source>
        <strain evidence="14">cv. G240</strain>
    </source>
</reference>
<dbReference type="InterPro" id="IPR050528">
    <property type="entry name" value="L-type_Lectin-RKs"/>
</dbReference>
<name>A0A7J7GKX2_CAMSI</name>
<proteinExistence type="predicted"/>
<dbReference type="GO" id="GO:0005524">
    <property type="term" value="F:ATP binding"/>
    <property type="evidence" value="ECO:0007669"/>
    <property type="project" value="UniProtKB-KW"/>
</dbReference>
<feature type="chain" id="PRO_5029822591" description="Legume lectin domain-containing protein" evidence="11">
    <location>
        <begin position="32"/>
        <end position="402"/>
    </location>
</feature>
<evidence type="ECO:0000256" key="9">
    <source>
        <dbReference type="ARBA" id="ARBA00023170"/>
    </source>
</evidence>
<dbReference type="EMBL" id="JACBKZ010000010">
    <property type="protein sequence ID" value="KAF5941137.1"/>
    <property type="molecule type" value="Genomic_DNA"/>
</dbReference>
<evidence type="ECO:0000256" key="4">
    <source>
        <dbReference type="ARBA" id="ARBA00022734"/>
    </source>
</evidence>
<organism evidence="13 14">
    <name type="scientific">Camellia sinensis</name>
    <name type="common">Tea plant</name>
    <name type="synonym">Thea sinensis</name>
    <dbReference type="NCBI Taxonomy" id="4442"/>
    <lineage>
        <taxon>Eukaryota</taxon>
        <taxon>Viridiplantae</taxon>
        <taxon>Streptophyta</taxon>
        <taxon>Embryophyta</taxon>
        <taxon>Tracheophyta</taxon>
        <taxon>Spermatophyta</taxon>
        <taxon>Magnoliopsida</taxon>
        <taxon>eudicotyledons</taxon>
        <taxon>Gunneridae</taxon>
        <taxon>Pentapetalae</taxon>
        <taxon>asterids</taxon>
        <taxon>Ericales</taxon>
        <taxon>Theaceae</taxon>
        <taxon>Camellia</taxon>
    </lineage>
</organism>
<evidence type="ECO:0000313" key="13">
    <source>
        <dbReference type="EMBL" id="KAF5941137.1"/>
    </source>
</evidence>
<evidence type="ECO:0000256" key="7">
    <source>
        <dbReference type="ARBA" id="ARBA00022989"/>
    </source>
</evidence>